<dbReference type="PANTHER" id="PTHR31157:SF1">
    <property type="entry name" value="SCP DOMAIN-CONTAINING PROTEIN"/>
    <property type="match status" value="1"/>
</dbReference>
<evidence type="ECO:0000256" key="2">
    <source>
        <dbReference type="SAM" id="SignalP"/>
    </source>
</evidence>
<dbReference type="Proteomes" id="UP000187367">
    <property type="component" value="Unassembled WGS sequence"/>
</dbReference>
<dbReference type="EMBL" id="MTJL01000022">
    <property type="protein sequence ID" value="OMI05206.1"/>
    <property type="molecule type" value="Genomic_DNA"/>
</dbReference>
<evidence type="ECO:0000256" key="1">
    <source>
        <dbReference type="SAM" id="MobiDB-lite"/>
    </source>
</evidence>
<accession>A0A1R1QKG6</accession>
<sequence>MKKAFLLTAAAAASIFTFSGIQHADAKEQPQVQVKTIHSINVSDLAGKLNIQNPNQLSKADQEKIQSLLQSYMKQATQQPKASAPKASKPEASKPKASKPENTQTQKQEASKPAASKEQTSEQKEDTTSASSSVSAYEKEVVELTNAERKKQGLKPLTLDEKLSKVARTKSQDMKDNNYFDHNSPTYGSPFDMMKKFGISYRTAGENIAKGQRTPQEVVKAWMNSEGHRKNIMNPDFTHIGVGYVKDGNYWTQQFIGK</sequence>
<dbReference type="SUPFAM" id="SSF55797">
    <property type="entry name" value="PR-1-like"/>
    <property type="match status" value="1"/>
</dbReference>
<dbReference type="InterPro" id="IPR035940">
    <property type="entry name" value="CAP_sf"/>
</dbReference>
<evidence type="ECO:0000313" key="4">
    <source>
        <dbReference type="EMBL" id="OMI05206.1"/>
    </source>
</evidence>
<evidence type="ECO:0000313" key="5">
    <source>
        <dbReference type="Proteomes" id="UP000187367"/>
    </source>
</evidence>
<dbReference type="PANTHER" id="PTHR31157">
    <property type="entry name" value="SCP DOMAIN-CONTAINING PROTEIN"/>
    <property type="match status" value="1"/>
</dbReference>
<reference evidence="4 5" key="1">
    <citation type="submission" date="2017-01" db="EMBL/GenBank/DDBJ databases">
        <title>Bacillus phylogenomics.</title>
        <authorList>
            <person name="Dunlap C."/>
        </authorList>
    </citation>
    <scope>NUCLEOTIDE SEQUENCE [LARGE SCALE GENOMIC DNA]</scope>
    <source>
        <strain evidence="4 5">NRRL B-41282</strain>
    </source>
</reference>
<dbReference type="InterPro" id="IPR014258">
    <property type="entry name" value="CAP_domain_YkwD-like"/>
</dbReference>
<feature type="signal peptide" evidence="2">
    <location>
        <begin position="1"/>
        <end position="24"/>
    </location>
</feature>
<dbReference type="NCBIfam" id="TIGR02909">
    <property type="entry name" value="spore_YkwD"/>
    <property type="match status" value="1"/>
</dbReference>
<gene>
    <name evidence="4" type="ORF">BW143_11740</name>
</gene>
<dbReference type="Gene3D" id="3.40.33.10">
    <property type="entry name" value="CAP"/>
    <property type="match status" value="1"/>
</dbReference>
<proteinExistence type="predicted"/>
<dbReference type="RefSeq" id="WP_076762647.1">
    <property type="nucleotide sequence ID" value="NZ_JARMMK010000001.1"/>
</dbReference>
<feature type="chain" id="PRO_5043149245" description="SCP domain-containing protein" evidence="2">
    <location>
        <begin position="25"/>
        <end position="258"/>
    </location>
</feature>
<feature type="domain" description="SCP" evidence="3">
    <location>
        <begin position="143"/>
        <end position="255"/>
    </location>
</feature>
<evidence type="ECO:0000259" key="3">
    <source>
        <dbReference type="Pfam" id="PF00188"/>
    </source>
</evidence>
<protein>
    <recommendedName>
        <fullName evidence="3">SCP domain-containing protein</fullName>
    </recommendedName>
</protein>
<comment type="caution">
    <text evidence="4">The sequence shown here is derived from an EMBL/GenBank/DDBJ whole genome shotgun (WGS) entry which is preliminary data.</text>
</comment>
<dbReference type="AlphaFoldDB" id="A0A1R1RN46"/>
<dbReference type="CDD" id="cd05379">
    <property type="entry name" value="CAP_bacterial"/>
    <property type="match status" value="1"/>
</dbReference>
<keyword evidence="2" id="KW-0732">Signal</keyword>
<dbReference type="OrthoDB" id="9783944at2"/>
<keyword evidence="5" id="KW-1185">Reference proteome</keyword>
<accession>A0A1R1RN46</accession>
<dbReference type="Pfam" id="PF00188">
    <property type="entry name" value="CAP"/>
    <property type="match status" value="1"/>
</dbReference>
<dbReference type="InterPro" id="IPR014044">
    <property type="entry name" value="CAP_dom"/>
</dbReference>
<organism evidence="4 5">
    <name type="scientific">Bacillus swezeyi</name>
    <dbReference type="NCBI Taxonomy" id="1925020"/>
    <lineage>
        <taxon>Bacteria</taxon>
        <taxon>Bacillati</taxon>
        <taxon>Bacillota</taxon>
        <taxon>Bacilli</taxon>
        <taxon>Bacillales</taxon>
        <taxon>Bacillaceae</taxon>
        <taxon>Bacillus</taxon>
    </lineage>
</organism>
<feature type="region of interest" description="Disordered" evidence="1">
    <location>
        <begin position="73"/>
        <end position="136"/>
    </location>
</feature>
<name>A0A1R1RN46_9BACI</name>